<dbReference type="GO" id="GO:1990811">
    <property type="term" value="C:MWP complex"/>
    <property type="evidence" value="ECO:0007669"/>
    <property type="project" value="TreeGrafter"/>
</dbReference>
<gene>
    <name evidence="1" type="ORF">OSTQU699_LOCUS2064</name>
</gene>
<dbReference type="InterPro" id="IPR015943">
    <property type="entry name" value="WD40/YVTN_repeat-like_dom_sf"/>
</dbReference>
<dbReference type="GO" id="GO:0005815">
    <property type="term" value="C:microtubule organizing center"/>
    <property type="evidence" value="ECO:0007669"/>
    <property type="project" value="TreeGrafter"/>
</dbReference>
<dbReference type="AlphaFoldDB" id="A0A8S1IRZ1"/>
<dbReference type="Proteomes" id="UP000708148">
    <property type="component" value="Unassembled WGS sequence"/>
</dbReference>
<comment type="caution">
    <text evidence="1">The sequence shown here is derived from an EMBL/GenBank/DDBJ whole genome shotgun (WGS) entry which is preliminary data.</text>
</comment>
<dbReference type="SUPFAM" id="SSF50969">
    <property type="entry name" value="YVTN repeat-like/Quinoprotein amine dehydrogenase"/>
    <property type="match status" value="1"/>
</dbReference>
<dbReference type="Gene3D" id="2.130.10.10">
    <property type="entry name" value="YVTN repeat-like/Quinoprotein amine dehydrogenase"/>
    <property type="match status" value="1"/>
</dbReference>
<organism evidence="1 2">
    <name type="scientific">Ostreobium quekettii</name>
    <dbReference type="NCBI Taxonomy" id="121088"/>
    <lineage>
        <taxon>Eukaryota</taxon>
        <taxon>Viridiplantae</taxon>
        <taxon>Chlorophyta</taxon>
        <taxon>core chlorophytes</taxon>
        <taxon>Ulvophyceae</taxon>
        <taxon>TCBD clade</taxon>
        <taxon>Bryopsidales</taxon>
        <taxon>Ostreobineae</taxon>
        <taxon>Ostreobiaceae</taxon>
        <taxon>Ostreobium</taxon>
    </lineage>
</organism>
<dbReference type="PANTHER" id="PTHR16220:SF0">
    <property type="entry name" value="WD REPEAT-CONTAINING PROTEIN WRAP73"/>
    <property type="match status" value="1"/>
</dbReference>
<dbReference type="EMBL" id="CAJHUC010000529">
    <property type="protein sequence ID" value="CAD7696703.1"/>
    <property type="molecule type" value="Genomic_DNA"/>
</dbReference>
<dbReference type="InterPro" id="IPR011044">
    <property type="entry name" value="Quino_amine_DH_bsu"/>
</dbReference>
<proteinExistence type="predicted"/>
<dbReference type="PANTHER" id="PTHR16220">
    <property type="entry name" value="WD REPEAT PROTEIN 8-RELATED"/>
    <property type="match status" value="1"/>
</dbReference>
<accession>A0A8S1IRZ1</accession>
<sequence>MAWSPTGKYLMTRNDNMPTTAWVWNVETMDLMAVLVHKNPVQGADWDLRSETLAICCGSTRLYLWSPSGASVVHIPLPALQASGIRWQKSGEGFILTDVDAFCIGYLTN</sequence>
<evidence type="ECO:0000313" key="2">
    <source>
        <dbReference type="Proteomes" id="UP000708148"/>
    </source>
</evidence>
<dbReference type="OrthoDB" id="308690at2759"/>
<keyword evidence="2" id="KW-1185">Reference proteome</keyword>
<protein>
    <submittedName>
        <fullName evidence="1">Uncharacterized protein</fullName>
    </submittedName>
</protein>
<dbReference type="InterPro" id="IPR052778">
    <property type="entry name" value="Centrosome-WD_assoc"/>
</dbReference>
<reference evidence="1" key="1">
    <citation type="submission" date="2020-12" db="EMBL/GenBank/DDBJ databases">
        <authorList>
            <person name="Iha C."/>
        </authorList>
    </citation>
    <scope>NUCLEOTIDE SEQUENCE</scope>
</reference>
<name>A0A8S1IRZ1_9CHLO</name>
<evidence type="ECO:0000313" key="1">
    <source>
        <dbReference type="EMBL" id="CAD7696703.1"/>
    </source>
</evidence>